<organism evidence="2 3">
    <name type="scientific">Variovorax soli</name>
    <dbReference type="NCBI Taxonomy" id="376815"/>
    <lineage>
        <taxon>Bacteria</taxon>
        <taxon>Pseudomonadati</taxon>
        <taxon>Pseudomonadota</taxon>
        <taxon>Betaproteobacteria</taxon>
        <taxon>Burkholderiales</taxon>
        <taxon>Comamonadaceae</taxon>
        <taxon>Variovorax</taxon>
    </lineage>
</organism>
<dbReference type="RefSeq" id="WP_309902210.1">
    <property type="nucleotide sequence ID" value="NZ_JAVDRF010000005.1"/>
</dbReference>
<accession>A0ABU1NED5</accession>
<name>A0ABU1NED5_9BURK</name>
<keyword evidence="3" id="KW-1185">Reference proteome</keyword>
<gene>
    <name evidence="2" type="ORF">J2739_002596</name>
</gene>
<evidence type="ECO:0000256" key="1">
    <source>
        <dbReference type="SAM" id="MobiDB-lite"/>
    </source>
</evidence>
<comment type="caution">
    <text evidence="2">The sequence shown here is derived from an EMBL/GenBank/DDBJ whole genome shotgun (WGS) entry which is preliminary data.</text>
</comment>
<evidence type="ECO:0000313" key="3">
    <source>
        <dbReference type="Proteomes" id="UP001184230"/>
    </source>
</evidence>
<feature type="compositionally biased region" description="Basic and acidic residues" evidence="1">
    <location>
        <begin position="85"/>
        <end position="98"/>
    </location>
</feature>
<feature type="region of interest" description="Disordered" evidence="1">
    <location>
        <begin position="80"/>
        <end position="105"/>
    </location>
</feature>
<evidence type="ECO:0000313" key="2">
    <source>
        <dbReference type="EMBL" id="MDR6536823.1"/>
    </source>
</evidence>
<sequence length="105" mass="11906">MLKNVIAFAVLGMCLVGLENYRCVHLQSLRTAEQAQLLGQLESLNRPAVSQLIEDWRLTYPEPDEDRLDELRDLAAQLSADPDALEVRQPDESSDQKTRQISRSL</sequence>
<proteinExistence type="predicted"/>
<protein>
    <submittedName>
        <fullName evidence="2">Uncharacterized protein</fullName>
    </submittedName>
</protein>
<dbReference type="EMBL" id="JAVDRF010000005">
    <property type="protein sequence ID" value="MDR6536823.1"/>
    <property type="molecule type" value="Genomic_DNA"/>
</dbReference>
<dbReference type="Proteomes" id="UP001184230">
    <property type="component" value="Unassembled WGS sequence"/>
</dbReference>
<reference evidence="2 3" key="1">
    <citation type="submission" date="2023-07" db="EMBL/GenBank/DDBJ databases">
        <title>Sorghum-associated microbial communities from plants grown in Nebraska, USA.</title>
        <authorList>
            <person name="Schachtman D."/>
        </authorList>
    </citation>
    <scope>NUCLEOTIDE SEQUENCE [LARGE SCALE GENOMIC DNA]</scope>
    <source>
        <strain evidence="2 3">DS1781</strain>
    </source>
</reference>